<reference evidence="4 5" key="3">
    <citation type="journal article" date="2017" name="G3 (Bethesda)">
        <title>Comparative analysis highlights variable genome content of wheat rusts and divergence of the mating loci.</title>
        <authorList>
            <person name="Cuomo C.A."/>
            <person name="Bakkeren G."/>
            <person name="Khalil H.B."/>
            <person name="Panwar V."/>
            <person name="Joly D."/>
            <person name="Linning R."/>
            <person name="Sakthikumar S."/>
            <person name="Song X."/>
            <person name="Adiconis X."/>
            <person name="Fan L."/>
            <person name="Goldberg J.M."/>
            <person name="Levin J.Z."/>
            <person name="Young S."/>
            <person name="Zeng Q."/>
            <person name="Anikster Y."/>
            <person name="Bruce M."/>
            <person name="Wang M."/>
            <person name="Yin C."/>
            <person name="McCallum B."/>
            <person name="Szabo L.J."/>
            <person name="Hulbert S."/>
            <person name="Chen X."/>
            <person name="Fellers J.P."/>
        </authorList>
    </citation>
    <scope>NUCLEOTIDE SEQUENCE</scope>
    <source>
        <strain evidence="4">isolate 1-1 / race 1 (BBBD)</strain>
        <strain evidence="5">Isolate 1-1 / race 1 (BBBD)</strain>
    </source>
</reference>
<dbReference type="EMBL" id="ADAS02000017">
    <property type="protein sequence ID" value="OAV96763.1"/>
    <property type="molecule type" value="Genomic_DNA"/>
</dbReference>
<sequence length="240" mass="26565">MILHYATLPLSIFTIAFAIPSPAPNPTPSIQVAESDDLSIFNAKPCFILGSGKVPFKPNLEVACMDDGIRMIPPIPELSYKGIKYSAVHYRPNIVTTPVMSAFEIFTIDSQKRVPEQITFLTNARELYIAMDIAIRSLGNTLPHAGGHTRNCRAVVKVLDFQIARLEARIPAIEKALETMLKYCANCSVKERFDIIMLASQSGIIVDRFLDGLDKIGCLTKAQCDEEKKQLQSVKKPAAR</sequence>
<evidence type="ECO:0000313" key="5">
    <source>
        <dbReference type="Proteomes" id="UP000005240"/>
    </source>
</evidence>
<evidence type="ECO:0000313" key="4">
    <source>
        <dbReference type="EnsemblFungi" id="PTTG_26244-t43_1-p1"/>
    </source>
</evidence>
<dbReference type="AlphaFoldDB" id="A0A180GXN9"/>
<evidence type="ECO:0000256" key="1">
    <source>
        <dbReference type="SAM" id="SignalP"/>
    </source>
</evidence>
<keyword evidence="1" id="KW-0732">Signal</keyword>
<dbReference type="EnsemblFungi" id="PTTG_26244-t43_1">
    <property type="protein sequence ID" value="PTTG_26244-t43_1-p1"/>
    <property type="gene ID" value="PTTG_26244"/>
</dbReference>
<evidence type="ECO:0000259" key="2">
    <source>
        <dbReference type="Pfam" id="PF23631"/>
    </source>
</evidence>
<feature type="signal peptide" evidence="1">
    <location>
        <begin position="1"/>
        <end position="18"/>
    </location>
</feature>
<reference evidence="3" key="1">
    <citation type="submission" date="2009-11" db="EMBL/GenBank/DDBJ databases">
        <authorList>
            <consortium name="The Broad Institute Genome Sequencing Platform"/>
            <person name="Ward D."/>
            <person name="Feldgarden M."/>
            <person name="Earl A."/>
            <person name="Young S.K."/>
            <person name="Zeng Q."/>
            <person name="Koehrsen M."/>
            <person name="Alvarado L."/>
            <person name="Berlin A."/>
            <person name="Bochicchio J."/>
            <person name="Borenstein D."/>
            <person name="Chapman S.B."/>
            <person name="Chen Z."/>
            <person name="Engels R."/>
            <person name="Freedman E."/>
            <person name="Gellesch M."/>
            <person name="Goldberg J."/>
            <person name="Griggs A."/>
            <person name="Gujja S."/>
            <person name="Heilman E."/>
            <person name="Heiman D."/>
            <person name="Hepburn T."/>
            <person name="Howarth C."/>
            <person name="Jen D."/>
            <person name="Larson L."/>
            <person name="Lewis B."/>
            <person name="Mehta T."/>
            <person name="Park D."/>
            <person name="Pearson M."/>
            <person name="Roberts A."/>
            <person name="Saif S."/>
            <person name="Shea T."/>
            <person name="Shenoy N."/>
            <person name="Sisk P."/>
            <person name="Stolte C."/>
            <person name="Sykes S."/>
            <person name="Thomson T."/>
            <person name="Walk T."/>
            <person name="White J."/>
            <person name="Yandava C."/>
            <person name="Izard J."/>
            <person name="Baranova O.V."/>
            <person name="Blanton J.M."/>
            <person name="Tanner A.C."/>
            <person name="Dewhirst F.E."/>
            <person name="Haas B."/>
            <person name="Nusbaum C."/>
            <person name="Birren B."/>
        </authorList>
    </citation>
    <scope>NUCLEOTIDE SEQUENCE [LARGE SCALE GENOMIC DNA]</scope>
    <source>
        <strain evidence="3">1-1 BBBD Race 1</strain>
    </source>
</reference>
<name>A0A180GXN9_PUCT1</name>
<accession>A0A180GXN9</accession>
<dbReference type="VEuPathDB" id="FungiDB:PTTG_26244"/>
<dbReference type="InterPro" id="IPR055567">
    <property type="entry name" value="DUF7143"/>
</dbReference>
<gene>
    <name evidence="3" type="ORF">PTTG_26244</name>
</gene>
<dbReference type="Proteomes" id="UP000005240">
    <property type="component" value="Unassembled WGS sequence"/>
</dbReference>
<protein>
    <recommendedName>
        <fullName evidence="2">DUF7143 domain-containing protein</fullName>
    </recommendedName>
</protein>
<dbReference type="PANTHER" id="PTHR37592:SF1">
    <property type="match status" value="1"/>
</dbReference>
<dbReference type="Pfam" id="PF23631">
    <property type="entry name" value="DUF7143"/>
    <property type="match status" value="1"/>
</dbReference>
<keyword evidence="5" id="KW-1185">Reference proteome</keyword>
<dbReference type="PANTHER" id="PTHR37592">
    <property type="match status" value="1"/>
</dbReference>
<dbReference type="OrthoDB" id="2501823at2759"/>
<evidence type="ECO:0000313" key="3">
    <source>
        <dbReference type="EMBL" id="OAV96763.1"/>
    </source>
</evidence>
<reference evidence="4" key="4">
    <citation type="submission" date="2025-05" db="UniProtKB">
        <authorList>
            <consortium name="EnsemblFungi"/>
        </authorList>
    </citation>
    <scope>IDENTIFICATION</scope>
    <source>
        <strain evidence="4">isolate 1-1 / race 1 (BBBD)</strain>
    </source>
</reference>
<reference evidence="3" key="2">
    <citation type="submission" date="2016-05" db="EMBL/GenBank/DDBJ databases">
        <title>Comparative analysis highlights variable genome content of wheat rusts and divergence of the mating loci.</title>
        <authorList>
            <person name="Cuomo C.A."/>
            <person name="Bakkeren G."/>
            <person name="Szabo L."/>
            <person name="Khalil H."/>
            <person name="Joly D."/>
            <person name="Goldberg J."/>
            <person name="Young S."/>
            <person name="Zeng Q."/>
            <person name="Fellers J."/>
        </authorList>
    </citation>
    <scope>NUCLEOTIDE SEQUENCE [LARGE SCALE GENOMIC DNA]</scope>
    <source>
        <strain evidence="3">1-1 BBBD Race 1</strain>
    </source>
</reference>
<feature type="domain" description="DUF7143" evidence="2">
    <location>
        <begin position="61"/>
        <end position="201"/>
    </location>
</feature>
<organism evidence="3">
    <name type="scientific">Puccinia triticina (isolate 1-1 / race 1 (BBBD))</name>
    <name type="common">Brown leaf rust fungus</name>
    <dbReference type="NCBI Taxonomy" id="630390"/>
    <lineage>
        <taxon>Eukaryota</taxon>
        <taxon>Fungi</taxon>
        <taxon>Dikarya</taxon>
        <taxon>Basidiomycota</taxon>
        <taxon>Pucciniomycotina</taxon>
        <taxon>Pucciniomycetes</taxon>
        <taxon>Pucciniales</taxon>
        <taxon>Pucciniaceae</taxon>
        <taxon>Puccinia</taxon>
    </lineage>
</organism>
<proteinExistence type="predicted"/>
<feature type="chain" id="PRO_5008110395" description="DUF7143 domain-containing protein" evidence="1">
    <location>
        <begin position="19"/>
        <end position="240"/>
    </location>
</feature>